<comment type="caution">
    <text evidence="12">The sequence shown here is derived from an EMBL/GenBank/DDBJ whole genome shotgun (WGS) entry which is preliminary data.</text>
</comment>
<name>A0A6A6KDC7_HEVBR</name>
<dbReference type="Pfam" id="PF07722">
    <property type="entry name" value="Peptidase_C26"/>
    <property type="match status" value="1"/>
</dbReference>
<accession>A0A6A6KDC7</accession>
<dbReference type="Proteomes" id="UP000467840">
    <property type="component" value="Chromosome 3"/>
</dbReference>
<dbReference type="InterPro" id="IPR015527">
    <property type="entry name" value="Pept_C26_g-glut_hydrolase"/>
</dbReference>
<evidence type="ECO:0000256" key="6">
    <source>
        <dbReference type="ARBA" id="ARBA00022801"/>
    </source>
</evidence>
<comment type="similarity">
    <text evidence="2">Belongs to the peptidase C26 family.</text>
</comment>
<comment type="catalytic activity">
    <reaction evidence="7 9">
        <text>(6S)-5,6,7,8-tetrahydrofolyl-(gamma-L-Glu)(n) + (n-1) H2O = (6S)-5,6,7,8-tetrahydrofolate + (n-1) L-glutamate</text>
        <dbReference type="Rhea" id="RHEA:56784"/>
        <dbReference type="Rhea" id="RHEA-COMP:14738"/>
        <dbReference type="ChEBI" id="CHEBI:15377"/>
        <dbReference type="ChEBI" id="CHEBI:29985"/>
        <dbReference type="ChEBI" id="CHEBI:57453"/>
        <dbReference type="ChEBI" id="CHEBI:141005"/>
        <dbReference type="EC" id="3.4.19.9"/>
    </reaction>
</comment>
<dbReference type="GO" id="GO:0005576">
    <property type="term" value="C:extracellular region"/>
    <property type="evidence" value="ECO:0007669"/>
    <property type="project" value="UniProtKB-SubCell"/>
</dbReference>
<dbReference type="InterPro" id="IPR029062">
    <property type="entry name" value="Class_I_gatase-like"/>
</dbReference>
<organism evidence="12 13">
    <name type="scientific">Hevea brasiliensis</name>
    <name type="common">Para rubber tree</name>
    <name type="synonym">Siphonia brasiliensis</name>
    <dbReference type="NCBI Taxonomy" id="3981"/>
    <lineage>
        <taxon>Eukaryota</taxon>
        <taxon>Viridiplantae</taxon>
        <taxon>Streptophyta</taxon>
        <taxon>Embryophyta</taxon>
        <taxon>Tracheophyta</taxon>
        <taxon>Spermatophyta</taxon>
        <taxon>Magnoliopsida</taxon>
        <taxon>eudicotyledons</taxon>
        <taxon>Gunneridae</taxon>
        <taxon>Pentapetalae</taxon>
        <taxon>rosids</taxon>
        <taxon>fabids</taxon>
        <taxon>Malpighiales</taxon>
        <taxon>Euphorbiaceae</taxon>
        <taxon>Crotonoideae</taxon>
        <taxon>Micrandreae</taxon>
        <taxon>Hevea</taxon>
    </lineage>
</organism>
<dbReference type="GO" id="GO:0005773">
    <property type="term" value="C:vacuole"/>
    <property type="evidence" value="ECO:0007669"/>
    <property type="project" value="TreeGrafter"/>
</dbReference>
<dbReference type="EMBL" id="JAAGAX010000017">
    <property type="protein sequence ID" value="KAF2286136.1"/>
    <property type="molecule type" value="Genomic_DNA"/>
</dbReference>
<reference evidence="12 13" key="1">
    <citation type="journal article" date="2020" name="Mol. Plant">
        <title>The Chromosome-Based Rubber Tree Genome Provides New Insights into Spurge Genome Evolution and Rubber Biosynthesis.</title>
        <authorList>
            <person name="Liu J."/>
            <person name="Shi C."/>
            <person name="Shi C.C."/>
            <person name="Li W."/>
            <person name="Zhang Q.J."/>
            <person name="Zhang Y."/>
            <person name="Li K."/>
            <person name="Lu H.F."/>
            <person name="Shi C."/>
            <person name="Zhu S.T."/>
            <person name="Xiao Z.Y."/>
            <person name="Nan H."/>
            <person name="Yue Y."/>
            <person name="Zhu X.G."/>
            <person name="Wu Y."/>
            <person name="Hong X.N."/>
            <person name="Fan G.Y."/>
            <person name="Tong Y."/>
            <person name="Zhang D."/>
            <person name="Mao C.L."/>
            <person name="Liu Y.L."/>
            <person name="Hao S.J."/>
            <person name="Liu W.Q."/>
            <person name="Lv M.Q."/>
            <person name="Zhang H.B."/>
            <person name="Liu Y."/>
            <person name="Hu-Tang G.R."/>
            <person name="Wang J.P."/>
            <person name="Wang J.H."/>
            <person name="Sun Y.H."/>
            <person name="Ni S.B."/>
            <person name="Chen W.B."/>
            <person name="Zhang X.C."/>
            <person name="Jiao Y.N."/>
            <person name="Eichler E.E."/>
            <person name="Li G.H."/>
            <person name="Liu X."/>
            <person name="Gao L.Z."/>
        </authorList>
    </citation>
    <scope>NUCLEOTIDE SEQUENCE [LARGE SCALE GENOMIC DNA]</scope>
    <source>
        <strain evidence="13">cv. GT1</strain>
        <tissue evidence="12">Leaf</tissue>
    </source>
</reference>
<feature type="active site" description="Proton donor" evidence="8">
    <location>
        <position position="269"/>
    </location>
</feature>
<dbReference type="PROSITE" id="PS51275">
    <property type="entry name" value="PEPTIDASE_C26_GGH"/>
    <property type="match status" value="1"/>
</dbReference>
<evidence type="ECO:0000313" key="13">
    <source>
        <dbReference type="Proteomes" id="UP000467840"/>
    </source>
</evidence>
<dbReference type="GO" id="GO:0034722">
    <property type="term" value="F:gamma-glutamyl-peptidase activity"/>
    <property type="evidence" value="ECO:0007669"/>
    <property type="project" value="UniProtKB-UniRule"/>
</dbReference>
<keyword evidence="13" id="KW-1185">Reference proteome</keyword>
<evidence type="ECO:0000313" key="12">
    <source>
        <dbReference type="EMBL" id="KAF2286136.1"/>
    </source>
</evidence>
<evidence type="ECO:0000256" key="1">
    <source>
        <dbReference type="ARBA" id="ARBA00004239"/>
    </source>
</evidence>
<feature type="signal peptide" evidence="11">
    <location>
        <begin position="1"/>
        <end position="22"/>
    </location>
</feature>
<evidence type="ECO:0000256" key="2">
    <source>
        <dbReference type="ARBA" id="ARBA00011083"/>
    </source>
</evidence>
<dbReference type="PANTHER" id="PTHR11315">
    <property type="entry name" value="PROTEASE FAMILY C26 GAMMA-GLUTAMYL HYDROLASE"/>
    <property type="match status" value="1"/>
</dbReference>
<dbReference type="FunFam" id="3.40.50.880:FF:000024">
    <property type="entry name" value="Folate gamma-glutamyl hydrolase"/>
    <property type="match status" value="1"/>
</dbReference>
<dbReference type="AlphaFoldDB" id="A0A6A6KDC7"/>
<dbReference type="Gene3D" id="3.40.50.880">
    <property type="match status" value="1"/>
</dbReference>
<evidence type="ECO:0000256" key="3">
    <source>
        <dbReference type="ARBA" id="ARBA00012886"/>
    </source>
</evidence>
<dbReference type="SUPFAM" id="SSF52317">
    <property type="entry name" value="Class I glutamine amidotransferase-like"/>
    <property type="match status" value="1"/>
</dbReference>
<keyword evidence="6 9" id="KW-0378">Hydrolase</keyword>
<gene>
    <name evidence="12" type="ORF">GH714_010764</name>
</gene>
<feature type="region of interest" description="Disordered" evidence="10">
    <location>
        <begin position="420"/>
        <end position="501"/>
    </location>
</feature>
<dbReference type="GO" id="GO:0046900">
    <property type="term" value="P:tetrahydrofolylpolyglutamate metabolic process"/>
    <property type="evidence" value="ECO:0007669"/>
    <property type="project" value="TreeGrafter"/>
</dbReference>
<dbReference type="EC" id="3.4.19.9" evidence="3 9"/>
<feature type="chain" id="PRO_5025606566" description="folate gamma-glutamyl hydrolase" evidence="11">
    <location>
        <begin position="23"/>
        <end position="627"/>
    </location>
</feature>
<feature type="active site" description="Nucleophile" evidence="8 9">
    <location>
        <position position="156"/>
    </location>
</feature>
<proteinExistence type="inferred from homology"/>
<keyword evidence="5 11" id="KW-0732">Signal</keyword>
<evidence type="ECO:0000256" key="5">
    <source>
        <dbReference type="ARBA" id="ARBA00022729"/>
    </source>
</evidence>
<evidence type="ECO:0000256" key="11">
    <source>
        <dbReference type="SAM" id="SignalP"/>
    </source>
</evidence>
<protein>
    <recommendedName>
        <fullName evidence="3 9">folate gamma-glutamyl hydrolase</fullName>
        <ecNumber evidence="3 9">3.4.19.9</ecNumber>
    </recommendedName>
</protein>
<dbReference type="PANTHER" id="PTHR11315:SF0">
    <property type="entry name" value="FOLATE GAMMA-GLUTAMYL HYDROLASE"/>
    <property type="match status" value="1"/>
</dbReference>
<comment type="subcellular location">
    <subcellularLocation>
        <location evidence="1">Secreted</location>
        <location evidence="1">Extracellular space</location>
    </subcellularLocation>
</comment>
<dbReference type="InterPro" id="IPR011697">
    <property type="entry name" value="Peptidase_C26"/>
</dbReference>
<evidence type="ECO:0000256" key="4">
    <source>
        <dbReference type="ARBA" id="ARBA00022525"/>
    </source>
</evidence>
<keyword evidence="4" id="KW-0964">Secreted</keyword>
<sequence length="627" mass="69012">MWNYLWFPILISLSKELSLAKAAQSNILLPSQLDKDASSPVSRCSVPDPKLNYRPVIGILSHPGDGASGRLNNSTNASYIAASYVKFVESAGARVIPLIYNEPLEILFEKLNLVNGVLFTGGWAKSGLYYDIAKAVFKKALAKNDAGYHFPLYAICLGFELLTMIISKNKNILESFNAADQASTLQFMKNANIEGTVFQRFPPDLLKKLSTDCLIMQNHHYGISPERLQENQDLSSFFKILTTSADADDKVYVSTVEAHNYPVTAFQWHPEKNAFEWGLSMIPHSEDAIQVTQHVANFFVRETVRLGSFEQAPARKVLDNLIYNYSPTYCGKADAKQEYDGNCSLHVYSVQAAIPNDPAALWNDEFVQAEELFKQPSAVDNCLRDNRFCGILNPFVKRNVDGTPINNTTLQPKSVRILGPSKSNSAHENIIVPPPQQVKVDQSGPKVGQQSTNLVKDIKTESHGTGVHYQASKPSLDREKVPPLPTNEKKGQNDKSSIGNGGSLASLWGRASAKSKVTLAPAVNNSLISDPAASAEAQICACEAIEDRSSDDEAQNVNFKRASNGEGGRKRRVVLDYSDDEYEDAVSLASPDLPKGTIVKTLPVKPVVNDQTEGKLKVKEENYRQSI</sequence>
<dbReference type="PROSITE" id="PS51273">
    <property type="entry name" value="GATASE_TYPE_1"/>
    <property type="match status" value="1"/>
</dbReference>
<feature type="compositionally biased region" description="Basic and acidic residues" evidence="10">
    <location>
        <begin position="475"/>
        <end position="493"/>
    </location>
</feature>
<evidence type="ECO:0000256" key="9">
    <source>
        <dbReference type="PROSITE-ProRule" id="PRU00607"/>
    </source>
</evidence>
<feature type="active site" evidence="9">
    <location>
        <position position="269"/>
    </location>
</feature>
<evidence type="ECO:0000256" key="8">
    <source>
        <dbReference type="PIRSR" id="PIRSR615527-1"/>
    </source>
</evidence>
<evidence type="ECO:0000256" key="7">
    <source>
        <dbReference type="ARBA" id="ARBA00051589"/>
    </source>
</evidence>
<evidence type="ECO:0000256" key="10">
    <source>
        <dbReference type="SAM" id="MobiDB-lite"/>
    </source>
</evidence>